<evidence type="ECO:0000259" key="1">
    <source>
        <dbReference type="Pfam" id="PF01693"/>
    </source>
</evidence>
<dbReference type="Proteomes" id="UP000799537">
    <property type="component" value="Unassembled WGS sequence"/>
</dbReference>
<dbReference type="SUPFAM" id="SSF55658">
    <property type="entry name" value="L9 N-domain-like"/>
    <property type="match status" value="1"/>
</dbReference>
<protein>
    <recommendedName>
        <fullName evidence="1">Ribonuclease H1 N-terminal domain-containing protein</fullName>
    </recommendedName>
</protein>
<evidence type="ECO:0000313" key="2">
    <source>
        <dbReference type="EMBL" id="KAF2158624.1"/>
    </source>
</evidence>
<dbReference type="InterPro" id="IPR011320">
    <property type="entry name" value="RNase_H1_N"/>
</dbReference>
<feature type="domain" description="Ribonuclease H1 N-terminal" evidence="1">
    <location>
        <begin position="100"/>
        <end position="146"/>
    </location>
</feature>
<dbReference type="Pfam" id="PF01693">
    <property type="entry name" value="Cauli_VI"/>
    <property type="match status" value="1"/>
</dbReference>
<keyword evidence="3" id="KW-1185">Reference proteome</keyword>
<proteinExistence type="predicted"/>
<reference evidence="2" key="1">
    <citation type="journal article" date="2020" name="Stud. Mycol.">
        <title>101 Dothideomycetes genomes: a test case for predicting lifestyles and emergence of pathogens.</title>
        <authorList>
            <person name="Haridas S."/>
            <person name="Albert R."/>
            <person name="Binder M."/>
            <person name="Bloem J."/>
            <person name="Labutti K."/>
            <person name="Salamov A."/>
            <person name="Andreopoulos B."/>
            <person name="Baker S."/>
            <person name="Barry K."/>
            <person name="Bills G."/>
            <person name="Bluhm B."/>
            <person name="Cannon C."/>
            <person name="Castanera R."/>
            <person name="Culley D."/>
            <person name="Daum C."/>
            <person name="Ezra D."/>
            <person name="Gonzalez J."/>
            <person name="Henrissat B."/>
            <person name="Kuo A."/>
            <person name="Liang C."/>
            <person name="Lipzen A."/>
            <person name="Lutzoni F."/>
            <person name="Magnuson J."/>
            <person name="Mondo S."/>
            <person name="Nolan M."/>
            <person name="Ohm R."/>
            <person name="Pangilinan J."/>
            <person name="Park H.-J."/>
            <person name="Ramirez L."/>
            <person name="Alfaro M."/>
            <person name="Sun H."/>
            <person name="Tritt A."/>
            <person name="Yoshinaga Y."/>
            <person name="Zwiers L.-H."/>
            <person name="Turgeon B."/>
            <person name="Goodwin S."/>
            <person name="Spatafora J."/>
            <person name="Crous P."/>
            <person name="Grigoriev I."/>
        </authorList>
    </citation>
    <scope>NUCLEOTIDE SEQUENCE</scope>
    <source>
        <strain evidence="2">ATCC 36951</strain>
    </source>
</reference>
<dbReference type="AlphaFoldDB" id="A0A6A6BV08"/>
<accession>A0A6A6BV08</accession>
<evidence type="ECO:0000313" key="3">
    <source>
        <dbReference type="Proteomes" id="UP000799537"/>
    </source>
</evidence>
<dbReference type="Gene3D" id="3.40.970.10">
    <property type="entry name" value="Ribonuclease H1, N-terminal domain"/>
    <property type="match status" value="2"/>
</dbReference>
<sequence>MPSRRSKKYWAVLKGRDRPTIYSSWYSSSRLPKRACMMTVCNRAKAQPQVCGVSNARHRAFIKLQEARQYMNDNGVGDGDYDEEIGFESEPSTVRGGHGKYYAVANGALPGVYLSYSGTEGSQKQTDGYSHACYKRFDSEAEAEHFIKEHTNAVTDIASGNTGLLPETGLSLPLEDDVDGLTNRMAATSL</sequence>
<dbReference type="OrthoDB" id="407198at2759"/>
<name>A0A6A6BV08_ZASCE</name>
<gene>
    <name evidence="2" type="ORF">M409DRAFT_61515</name>
</gene>
<dbReference type="GeneID" id="54568058"/>
<organism evidence="2 3">
    <name type="scientific">Zasmidium cellare ATCC 36951</name>
    <dbReference type="NCBI Taxonomy" id="1080233"/>
    <lineage>
        <taxon>Eukaryota</taxon>
        <taxon>Fungi</taxon>
        <taxon>Dikarya</taxon>
        <taxon>Ascomycota</taxon>
        <taxon>Pezizomycotina</taxon>
        <taxon>Dothideomycetes</taxon>
        <taxon>Dothideomycetidae</taxon>
        <taxon>Mycosphaerellales</taxon>
        <taxon>Mycosphaerellaceae</taxon>
        <taxon>Zasmidium</taxon>
    </lineage>
</organism>
<dbReference type="InterPro" id="IPR037056">
    <property type="entry name" value="RNase_H1_N_sf"/>
</dbReference>
<dbReference type="RefSeq" id="XP_033659513.1">
    <property type="nucleotide sequence ID" value="XM_033814786.1"/>
</dbReference>
<dbReference type="EMBL" id="ML993654">
    <property type="protein sequence ID" value="KAF2158624.1"/>
    <property type="molecule type" value="Genomic_DNA"/>
</dbReference>
<dbReference type="InterPro" id="IPR009027">
    <property type="entry name" value="Ribosomal_bL9/RNase_H1_N"/>
</dbReference>